<dbReference type="AlphaFoldDB" id="A0A1A5YF88"/>
<dbReference type="PANTHER" id="PTHR46470">
    <property type="entry name" value="N-ACYLNEURAMINATE-9-PHOSPHATASE"/>
    <property type="match status" value="1"/>
</dbReference>
<dbReference type="NCBIfam" id="TIGR01549">
    <property type="entry name" value="HAD-SF-IA-v1"/>
    <property type="match status" value="1"/>
</dbReference>
<organism evidence="5 6">
    <name type="scientific">Paenibacillus oryzae</name>
    <dbReference type="NCBI Taxonomy" id="1844972"/>
    <lineage>
        <taxon>Bacteria</taxon>
        <taxon>Bacillati</taxon>
        <taxon>Bacillota</taxon>
        <taxon>Bacilli</taxon>
        <taxon>Bacillales</taxon>
        <taxon>Paenibacillaceae</taxon>
        <taxon>Paenibacillus</taxon>
    </lineage>
</organism>
<dbReference type="PANTHER" id="PTHR46470:SF2">
    <property type="entry name" value="GLYCERALDEHYDE 3-PHOSPHATE PHOSPHATASE"/>
    <property type="match status" value="1"/>
</dbReference>
<dbReference type="InterPro" id="IPR051400">
    <property type="entry name" value="HAD-like_hydrolase"/>
</dbReference>
<keyword evidence="3 5" id="KW-0378">Hydrolase</keyword>
<dbReference type="SFLD" id="SFLDG01129">
    <property type="entry name" value="C1.5:_HAD__Beta-PGM__Phosphata"/>
    <property type="match status" value="1"/>
</dbReference>
<dbReference type="Gene3D" id="3.40.50.1000">
    <property type="entry name" value="HAD superfamily/HAD-like"/>
    <property type="match status" value="1"/>
</dbReference>
<proteinExistence type="predicted"/>
<dbReference type="EMBL" id="LYPA01000065">
    <property type="protein sequence ID" value="OBR64259.1"/>
    <property type="molecule type" value="Genomic_DNA"/>
</dbReference>
<dbReference type="GO" id="GO:0044281">
    <property type="term" value="P:small molecule metabolic process"/>
    <property type="evidence" value="ECO:0007669"/>
    <property type="project" value="UniProtKB-ARBA"/>
</dbReference>
<dbReference type="InterPro" id="IPR023214">
    <property type="entry name" value="HAD_sf"/>
</dbReference>
<accession>A0A1A5YF88</accession>
<protein>
    <submittedName>
        <fullName evidence="5">HAD family hydrolase</fullName>
    </submittedName>
</protein>
<keyword evidence="6" id="KW-1185">Reference proteome</keyword>
<reference evidence="5 6" key="1">
    <citation type="submission" date="2016-05" db="EMBL/GenBank/DDBJ databases">
        <title>Paenibacillus oryzae. sp. nov., isolated from the rice root.</title>
        <authorList>
            <person name="Zhang J."/>
            <person name="Zhang X."/>
        </authorList>
    </citation>
    <scope>NUCLEOTIDE SEQUENCE [LARGE SCALE GENOMIC DNA]</scope>
    <source>
        <strain evidence="5 6">1DrF-4</strain>
    </source>
</reference>
<dbReference type="Proteomes" id="UP000092024">
    <property type="component" value="Unassembled WGS sequence"/>
</dbReference>
<comment type="caution">
    <text evidence="5">The sequence shown here is derived from an EMBL/GenBank/DDBJ whole genome shotgun (WGS) entry which is preliminary data.</text>
</comment>
<evidence type="ECO:0000256" key="1">
    <source>
        <dbReference type="ARBA" id="ARBA00001946"/>
    </source>
</evidence>
<evidence type="ECO:0000256" key="4">
    <source>
        <dbReference type="ARBA" id="ARBA00022842"/>
    </source>
</evidence>
<evidence type="ECO:0000313" key="5">
    <source>
        <dbReference type="EMBL" id="OBR64259.1"/>
    </source>
</evidence>
<evidence type="ECO:0000256" key="2">
    <source>
        <dbReference type="ARBA" id="ARBA00022723"/>
    </source>
</evidence>
<dbReference type="SFLD" id="SFLDS00003">
    <property type="entry name" value="Haloacid_Dehalogenase"/>
    <property type="match status" value="1"/>
</dbReference>
<dbReference type="STRING" id="1844972.A7K91_12060"/>
<dbReference type="Pfam" id="PF00702">
    <property type="entry name" value="Hydrolase"/>
    <property type="match status" value="1"/>
</dbReference>
<dbReference type="GO" id="GO:0016791">
    <property type="term" value="F:phosphatase activity"/>
    <property type="evidence" value="ECO:0007669"/>
    <property type="project" value="TreeGrafter"/>
</dbReference>
<sequence length="252" mass="28516">MKKAVFFDVDDTLYDHLLPFRKAIGKWLPDPENFPFGEAYYYFRYYSDKLSHELGGAGAMGDGELVEGMRSRRFVLTLAEYGITLTEGEGAEAQRLYMGCQYDIEMFPGARELLRELQQAGYVTGLITNGEGGHQRKKIAAMELERLVKPDHIFISGEHGWDKPDIRLFRHVNAQTGTSPEHCLYIGDSWRNDMVGALDAGWRAIWFNHRGARPESEHQPHCEIRNFSELKAAIEAQIGVGGLHTIGLQPGR</sequence>
<comment type="cofactor">
    <cofactor evidence="1">
        <name>Mg(2+)</name>
        <dbReference type="ChEBI" id="CHEBI:18420"/>
    </cofactor>
</comment>
<dbReference type="GO" id="GO:0046872">
    <property type="term" value="F:metal ion binding"/>
    <property type="evidence" value="ECO:0007669"/>
    <property type="project" value="UniProtKB-KW"/>
</dbReference>
<dbReference type="OrthoDB" id="25198at2"/>
<gene>
    <name evidence="5" type="ORF">A7K91_12060</name>
</gene>
<dbReference type="InterPro" id="IPR006439">
    <property type="entry name" value="HAD-SF_hydro_IA"/>
</dbReference>
<evidence type="ECO:0000313" key="6">
    <source>
        <dbReference type="Proteomes" id="UP000092024"/>
    </source>
</evidence>
<dbReference type="RefSeq" id="WP_068684747.1">
    <property type="nucleotide sequence ID" value="NZ_LYPA01000065.1"/>
</dbReference>
<evidence type="ECO:0000256" key="3">
    <source>
        <dbReference type="ARBA" id="ARBA00022801"/>
    </source>
</evidence>
<keyword evidence="4" id="KW-0460">Magnesium</keyword>
<dbReference type="InterPro" id="IPR036412">
    <property type="entry name" value="HAD-like_sf"/>
</dbReference>
<dbReference type="PRINTS" id="PR00413">
    <property type="entry name" value="HADHALOGNASE"/>
</dbReference>
<name>A0A1A5YF88_9BACL</name>
<dbReference type="Gene3D" id="1.20.120.710">
    <property type="entry name" value="Haloacid dehalogenase hydrolase-like domain"/>
    <property type="match status" value="1"/>
</dbReference>
<dbReference type="SUPFAM" id="SSF56784">
    <property type="entry name" value="HAD-like"/>
    <property type="match status" value="1"/>
</dbReference>
<keyword evidence="2" id="KW-0479">Metal-binding</keyword>